<feature type="domain" description="Solute-binding protein family 3/N-terminal" evidence="2">
    <location>
        <begin position="28"/>
        <end position="245"/>
    </location>
</feature>
<accession>A0A1N6Q4F3</accession>
<sequence length="252" mass="28284">MFRYLPLLACLLLAVPGRAEQAQLRFFTEEYAPISFLHNGIADGMASELVRALLQRLGETASIQVVPWSRGYHIVQRTPGTALFVTIRTAERESHFKWVGPIMLAQDAYYGLKGSGLKIDHPSQLHGVGPIAVPRNWFTYQELSAAGMPNLLGVNEPEQMFRMLRHGRVKLIVADNMSFYARGEAAQQVDGLGPEDVEVVYPYRSSEGYITFWPGTDDAVIQRWQAALDAMKADGSFSRIYQRWLPGAQEPR</sequence>
<dbReference type="SUPFAM" id="SSF53850">
    <property type="entry name" value="Periplasmic binding protein-like II"/>
    <property type="match status" value="1"/>
</dbReference>
<dbReference type="InterPro" id="IPR001638">
    <property type="entry name" value="Solute-binding_3/MltF_N"/>
</dbReference>
<feature type="chain" id="PRO_5013043055" evidence="1">
    <location>
        <begin position="20"/>
        <end position="252"/>
    </location>
</feature>
<evidence type="ECO:0000313" key="4">
    <source>
        <dbReference type="Proteomes" id="UP000185841"/>
    </source>
</evidence>
<dbReference type="Proteomes" id="UP000185841">
    <property type="component" value="Unassembled WGS sequence"/>
</dbReference>
<dbReference type="Pfam" id="PF00497">
    <property type="entry name" value="SBP_bac_3"/>
    <property type="match status" value="1"/>
</dbReference>
<evidence type="ECO:0000256" key="1">
    <source>
        <dbReference type="SAM" id="SignalP"/>
    </source>
</evidence>
<dbReference type="PANTHER" id="PTHR38834:SF3">
    <property type="entry name" value="SOLUTE-BINDING PROTEIN FAMILY 3_N-TERMINAL DOMAIN-CONTAINING PROTEIN"/>
    <property type="match status" value="1"/>
</dbReference>
<dbReference type="AlphaFoldDB" id="A0A1N6Q4F3"/>
<dbReference type="RefSeq" id="WP_076424987.1">
    <property type="nucleotide sequence ID" value="NZ_FTMP01000002.1"/>
</dbReference>
<gene>
    <name evidence="3" type="ORF">SAMN05878282_102219</name>
</gene>
<dbReference type="PANTHER" id="PTHR38834">
    <property type="entry name" value="PERIPLASMIC SUBSTRATE BINDING PROTEIN FAMILY 3"/>
    <property type="match status" value="1"/>
</dbReference>
<organism evidence="3 4">
    <name type="scientific">Aquipseudomonas alcaligenes</name>
    <name type="common">Pseudomonas alcaligenes</name>
    <dbReference type="NCBI Taxonomy" id="43263"/>
    <lineage>
        <taxon>Bacteria</taxon>
        <taxon>Pseudomonadati</taxon>
        <taxon>Pseudomonadota</taxon>
        <taxon>Gammaproteobacteria</taxon>
        <taxon>Pseudomonadales</taxon>
        <taxon>Pseudomonadaceae</taxon>
        <taxon>Aquipseudomonas</taxon>
    </lineage>
</organism>
<keyword evidence="1" id="KW-0732">Signal</keyword>
<evidence type="ECO:0000259" key="2">
    <source>
        <dbReference type="Pfam" id="PF00497"/>
    </source>
</evidence>
<reference evidence="3 4" key="1">
    <citation type="submission" date="2017-01" db="EMBL/GenBank/DDBJ databases">
        <authorList>
            <person name="Mah S.A."/>
            <person name="Swanson W.J."/>
            <person name="Moy G.W."/>
            <person name="Vacquier V.D."/>
        </authorList>
    </citation>
    <scope>NUCLEOTIDE SEQUENCE [LARGE SCALE GENOMIC DNA]</scope>
    <source>
        <strain evidence="3 4">RU36E</strain>
    </source>
</reference>
<dbReference type="Gene3D" id="3.40.190.10">
    <property type="entry name" value="Periplasmic binding protein-like II"/>
    <property type="match status" value="2"/>
</dbReference>
<proteinExistence type="predicted"/>
<dbReference type="EMBL" id="FTMP01000002">
    <property type="protein sequence ID" value="SIQ11564.1"/>
    <property type="molecule type" value="Genomic_DNA"/>
</dbReference>
<evidence type="ECO:0000313" key="3">
    <source>
        <dbReference type="EMBL" id="SIQ11564.1"/>
    </source>
</evidence>
<feature type="signal peptide" evidence="1">
    <location>
        <begin position="1"/>
        <end position="19"/>
    </location>
</feature>
<name>A0A1N6Q4F3_AQUAC</name>
<protein>
    <submittedName>
        <fullName evidence="3">Amino acid ABC transporter substrate-binding protein, PAAT family</fullName>
    </submittedName>
</protein>